<gene>
    <name evidence="2" type="ORF">FIBRA_00453</name>
</gene>
<keyword evidence="1" id="KW-0732">Signal</keyword>
<proteinExistence type="predicted"/>
<dbReference type="AlphaFoldDB" id="J4GHT2"/>
<dbReference type="GeneID" id="24093366"/>
<dbReference type="Proteomes" id="UP000006352">
    <property type="component" value="Unassembled WGS sequence"/>
</dbReference>
<sequence length="190" mass="19967">MKLSPSLLSLTTLAVGGYVLAAPSVDLQKRTACENRAIISTSNINVDDKVVTWETFGCGSSISARSEFKRQANATNVCDGLCTDTCNNLSGDLPPAADDCATIVDAITILNGSIAPTFVVDSQSIQQLSYGTCRYFFENLSDGPLEYCWLALGDMASAAGSACFPPTQPVYSEGICETSTGTWLVGAAHS</sequence>
<dbReference type="RefSeq" id="XP_012177738.1">
    <property type="nucleotide sequence ID" value="XM_012322348.1"/>
</dbReference>
<reference evidence="2 3" key="1">
    <citation type="journal article" date="2012" name="Appl. Environ. Microbiol.">
        <title>Short-read sequencing for genomic analysis of the brown rot fungus Fibroporia radiculosa.</title>
        <authorList>
            <person name="Tang J.D."/>
            <person name="Perkins A.D."/>
            <person name="Sonstegard T.S."/>
            <person name="Schroeder S.G."/>
            <person name="Burgess S.C."/>
            <person name="Diehl S.V."/>
        </authorList>
    </citation>
    <scope>NUCLEOTIDE SEQUENCE [LARGE SCALE GENOMIC DNA]</scope>
    <source>
        <strain evidence="2 3">TFFH 294</strain>
    </source>
</reference>
<dbReference type="OrthoDB" id="3249523at2759"/>
<name>J4GHT2_9APHY</name>
<dbReference type="InParanoid" id="J4GHT2"/>
<accession>J4GHT2</accession>
<dbReference type="STRING" id="599839.J4GHT2"/>
<protein>
    <submittedName>
        <fullName evidence="2">Uncharacterized protein</fullName>
    </submittedName>
</protein>
<keyword evidence="3" id="KW-1185">Reference proteome</keyword>
<evidence type="ECO:0000313" key="3">
    <source>
        <dbReference type="Proteomes" id="UP000006352"/>
    </source>
</evidence>
<dbReference type="EMBL" id="HE796885">
    <property type="protein sequence ID" value="CCL98455.1"/>
    <property type="molecule type" value="Genomic_DNA"/>
</dbReference>
<evidence type="ECO:0000256" key="1">
    <source>
        <dbReference type="SAM" id="SignalP"/>
    </source>
</evidence>
<organism evidence="2 3">
    <name type="scientific">Fibroporia radiculosa</name>
    <dbReference type="NCBI Taxonomy" id="599839"/>
    <lineage>
        <taxon>Eukaryota</taxon>
        <taxon>Fungi</taxon>
        <taxon>Dikarya</taxon>
        <taxon>Basidiomycota</taxon>
        <taxon>Agaricomycotina</taxon>
        <taxon>Agaricomycetes</taxon>
        <taxon>Polyporales</taxon>
        <taxon>Fibroporiaceae</taxon>
        <taxon>Fibroporia</taxon>
    </lineage>
</organism>
<dbReference type="HOGENOM" id="CLU_083085_0_0_1"/>
<feature type="signal peptide" evidence="1">
    <location>
        <begin position="1"/>
        <end position="21"/>
    </location>
</feature>
<feature type="chain" id="PRO_5003778151" evidence="1">
    <location>
        <begin position="22"/>
        <end position="190"/>
    </location>
</feature>
<evidence type="ECO:0000313" key="2">
    <source>
        <dbReference type="EMBL" id="CCL98455.1"/>
    </source>
</evidence>